<dbReference type="Proteomes" id="UP001180973">
    <property type="component" value="Unassembled WGS sequence"/>
</dbReference>
<dbReference type="CDD" id="cd12797">
    <property type="entry name" value="M23_peptidase"/>
    <property type="match status" value="1"/>
</dbReference>
<dbReference type="Pfam" id="PF01551">
    <property type="entry name" value="Peptidase_M23"/>
    <property type="match status" value="1"/>
</dbReference>
<evidence type="ECO:0000256" key="2">
    <source>
        <dbReference type="SAM" id="MobiDB-lite"/>
    </source>
</evidence>
<comment type="caution">
    <text evidence="5">The sequence shown here is derived from an EMBL/GenBank/DDBJ whole genome shotgun (WGS) entry which is preliminary data.</text>
</comment>
<dbReference type="InterPro" id="IPR016047">
    <property type="entry name" value="M23ase_b-sheet_dom"/>
</dbReference>
<dbReference type="InterPro" id="IPR011055">
    <property type="entry name" value="Dup_hybrid_motif"/>
</dbReference>
<feature type="signal peptide" evidence="3">
    <location>
        <begin position="1"/>
        <end position="24"/>
    </location>
</feature>
<evidence type="ECO:0000256" key="3">
    <source>
        <dbReference type="SAM" id="SignalP"/>
    </source>
</evidence>
<reference evidence="5" key="1">
    <citation type="submission" date="2023-09" db="EMBL/GenBank/DDBJ databases">
        <title>30 novel species of actinomycetes from the DSMZ collection.</title>
        <authorList>
            <person name="Nouioui I."/>
        </authorList>
    </citation>
    <scope>NUCLEOTIDE SEQUENCE</scope>
    <source>
        <strain evidence="5">DSM 115977</strain>
    </source>
</reference>
<evidence type="ECO:0000313" key="5">
    <source>
        <dbReference type="EMBL" id="MDT0528728.1"/>
    </source>
</evidence>
<name>A0ABU2WT26_9ACTN</name>
<evidence type="ECO:0000256" key="1">
    <source>
        <dbReference type="ARBA" id="ARBA00022729"/>
    </source>
</evidence>
<proteinExistence type="predicted"/>
<keyword evidence="6" id="KW-1185">Reference proteome</keyword>
<dbReference type="PANTHER" id="PTHR21666:SF289">
    <property type="entry name" value="L-ALA--D-GLU ENDOPEPTIDASE"/>
    <property type="match status" value="1"/>
</dbReference>
<dbReference type="EMBL" id="JAVRFL010000006">
    <property type="protein sequence ID" value="MDT0528728.1"/>
    <property type="molecule type" value="Genomic_DNA"/>
</dbReference>
<organism evidence="5 6">
    <name type="scientific">Micromonospora reichwaldensis</name>
    <dbReference type="NCBI Taxonomy" id="3075516"/>
    <lineage>
        <taxon>Bacteria</taxon>
        <taxon>Bacillati</taxon>
        <taxon>Actinomycetota</taxon>
        <taxon>Actinomycetes</taxon>
        <taxon>Micromonosporales</taxon>
        <taxon>Micromonosporaceae</taxon>
        <taxon>Micromonospora</taxon>
    </lineage>
</organism>
<accession>A0ABU2WT26</accession>
<evidence type="ECO:0000259" key="4">
    <source>
        <dbReference type="Pfam" id="PF01551"/>
    </source>
</evidence>
<feature type="region of interest" description="Disordered" evidence="2">
    <location>
        <begin position="221"/>
        <end position="241"/>
    </location>
</feature>
<dbReference type="RefSeq" id="WP_311410943.1">
    <property type="nucleotide sequence ID" value="NZ_JAVRFL010000006.1"/>
</dbReference>
<keyword evidence="1 3" id="KW-0732">Signal</keyword>
<dbReference type="GO" id="GO:0016787">
    <property type="term" value="F:hydrolase activity"/>
    <property type="evidence" value="ECO:0007669"/>
    <property type="project" value="UniProtKB-KW"/>
</dbReference>
<evidence type="ECO:0000313" key="6">
    <source>
        <dbReference type="Proteomes" id="UP001180973"/>
    </source>
</evidence>
<dbReference type="InterPro" id="IPR050570">
    <property type="entry name" value="Cell_wall_metabolism_enzyme"/>
</dbReference>
<feature type="domain" description="M23ase beta-sheet core" evidence="4">
    <location>
        <begin position="90"/>
        <end position="184"/>
    </location>
</feature>
<protein>
    <submittedName>
        <fullName evidence="5">M23 family metallopeptidase</fullName>
        <ecNumber evidence="5">3.4.-.-</ecNumber>
    </submittedName>
</protein>
<dbReference type="EC" id="3.4.-.-" evidence="5"/>
<gene>
    <name evidence="5" type="ORF">RM555_06960</name>
</gene>
<feature type="chain" id="PRO_5045960886" evidence="3">
    <location>
        <begin position="25"/>
        <end position="241"/>
    </location>
</feature>
<keyword evidence="5" id="KW-0378">Hydrolase</keyword>
<dbReference type="PANTHER" id="PTHR21666">
    <property type="entry name" value="PEPTIDASE-RELATED"/>
    <property type="match status" value="1"/>
</dbReference>
<dbReference type="SUPFAM" id="SSF51261">
    <property type="entry name" value="Duplicated hybrid motif"/>
    <property type="match status" value="1"/>
</dbReference>
<sequence>MRPAARTSVALCAALLSLGPAAPAARPVPAAGRPLVPTAPPGIAPPGIAPPVIMTAVVAPAGALRFRWPLDGVPRPVRRFDPPPRPWLPGHRGVDLAAAPGATVRAAGAGTVLFAGLVAGRPVVTVGHADGLRTTHEPVSPAVRPGETLAAGAPLGTLLAGHPGCPAPACLHWGLRRGADYLDPLALLGLGPVRLLPLDGDDSALSAGRAAGAAAPRAARTRRGCCRPGHRAAASRVRSRP</sequence>
<dbReference type="Gene3D" id="2.70.70.10">
    <property type="entry name" value="Glucose Permease (Domain IIA)"/>
    <property type="match status" value="1"/>
</dbReference>
<feature type="compositionally biased region" description="Basic residues" evidence="2">
    <location>
        <begin position="221"/>
        <end position="230"/>
    </location>
</feature>